<comment type="similarity">
    <text evidence="2">Belongs to the AmiS/UreI family.</text>
</comment>
<keyword evidence="3" id="KW-0813">Transport</keyword>
<dbReference type="InterPro" id="IPR003211">
    <property type="entry name" value="AmiSUreI_transpt"/>
</dbReference>
<dbReference type="Pfam" id="PF02293">
    <property type="entry name" value="AmiS_UreI"/>
    <property type="match status" value="1"/>
</dbReference>
<name>A0A1Y3PGX5_9BACI</name>
<feature type="transmembrane region" description="Helical" evidence="8">
    <location>
        <begin position="69"/>
        <end position="91"/>
    </location>
</feature>
<dbReference type="EMBL" id="LZRT01000134">
    <property type="protein sequence ID" value="OUM84348.1"/>
    <property type="molecule type" value="Genomic_DNA"/>
</dbReference>
<feature type="transmembrane region" description="Helical" evidence="8">
    <location>
        <begin position="12"/>
        <end position="31"/>
    </location>
</feature>
<dbReference type="InterPro" id="IPR038523">
    <property type="entry name" value="AmiSUreI_transpt_sf"/>
</dbReference>
<dbReference type="Gene3D" id="1.25.40.600">
    <property type="match status" value="1"/>
</dbReference>
<accession>A0A1Y3PGX5</accession>
<sequence>MLLERVDAKSAAIFNLFVGALQTITPLYLIMTAGENPWLIFSASGILLFGFTYLYVGIVTLLNIDTNGIGWYSLWVAIAACSHAGVNMIYLKNIKFGIIWLMWAFLWLLFFLLLGLKKDIRRFTGWVTLIISWFTATIPAFLILINAWDIVSNALFAVFALLLVIWFVYLYFKRGTDSKKPSMRYNAPTG</sequence>
<evidence type="ECO:0000256" key="4">
    <source>
        <dbReference type="ARBA" id="ARBA00022475"/>
    </source>
</evidence>
<feature type="transmembrane region" description="Helical" evidence="8">
    <location>
        <begin position="97"/>
        <end position="116"/>
    </location>
</feature>
<evidence type="ECO:0000256" key="7">
    <source>
        <dbReference type="ARBA" id="ARBA00023136"/>
    </source>
</evidence>
<evidence type="ECO:0000256" key="5">
    <source>
        <dbReference type="ARBA" id="ARBA00022692"/>
    </source>
</evidence>
<evidence type="ECO:0000313" key="9">
    <source>
        <dbReference type="EMBL" id="OUM84348.1"/>
    </source>
</evidence>
<keyword evidence="7 8" id="KW-0472">Membrane</keyword>
<feature type="transmembrane region" description="Helical" evidence="8">
    <location>
        <begin position="154"/>
        <end position="172"/>
    </location>
</feature>
<protein>
    <submittedName>
        <fullName evidence="9">Transporter</fullName>
    </submittedName>
</protein>
<dbReference type="Proteomes" id="UP000196475">
    <property type="component" value="Unassembled WGS sequence"/>
</dbReference>
<reference evidence="10" key="1">
    <citation type="submission" date="2016-06" db="EMBL/GenBank/DDBJ databases">
        <authorList>
            <person name="Nascimento L."/>
            <person name="Pereira R.V."/>
            <person name="Martins L.F."/>
            <person name="Quaggio R.B."/>
            <person name="Silva A.M."/>
            <person name="Setubal J.C."/>
        </authorList>
    </citation>
    <scope>NUCLEOTIDE SEQUENCE [LARGE SCALE GENOMIC DNA]</scope>
</reference>
<comment type="subcellular location">
    <subcellularLocation>
        <location evidence="1">Cell membrane</location>
        <topology evidence="1">Multi-pass membrane protein</topology>
    </subcellularLocation>
</comment>
<comment type="caution">
    <text evidence="9">The sequence shown here is derived from an EMBL/GenBank/DDBJ whole genome shotgun (WGS) entry which is preliminary data.</text>
</comment>
<evidence type="ECO:0000256" key="3">
    <source>
        <dbReference type="ARBA" id="ARBA00022448"/>
    </source>
</evidence>
<evidence type="ECO:0000313" key="10">
    <source>
        <dbReference type="Proteomes" id="UP000196475"/>
    </source>
</evidence>
<evidence type="ECO:0000256" key="8">
    <source>
        <dbReference type="SAM" id="Phobius"/>
    </source>
</evidence>
<organism evidence="9 10">
    <name type="scientific">Bacillus thermozeamaize</name>
    <dbReference type="NCBI Taxonomy" id="230954"/>
    <lineage>
        <taxon>Bacteria</taxon>
        <taxon>Bacillati</taxon>
        <taxon>Bacillota</taxon>
        <taxon>Bacilli</taxon>
        <taxon>Bacillales</taxon>
        <taxon>Bacillaceae</taxon>
        <taxon>Bacillus</taxon>
    </lineage>
</organism>
<dbReference type="GO" id="GO:0005886">
    <property type="term" value="C:plasma membrane"/>
    <property type="evidence" value="ECO:0007669"/>
    <property type="project" value="UniProtKB-SubCell"/>
</dbReference>
<feature type="transmembrane region" description="Helical" evidence="8">
    <location>
        <begin position="123"/>
        <end position="148"/>
    </location>
</feature>
<evidence type="ECO:0000256" key="1">
    <source>
        <dbReference type="ARBA" id="ARBA00004651"/>
    </source>
</evidence>
<feature type="transmembrane region" description="Helical" evidence="8">
    <location>
        <begin position="37"/>
        <end position="62"/>
    </location>
</feature>
<keyword evidence="4" id="KW-1003">Cell membrane</keyword>
<keyword evidence="5 8" id="KW-0812">Transmembrane</keyword>
<evidence type="ECO:0000256" key="6">
    <source>
        <dbReference type="ARBA" id="ARBA00022989"/>
    </source>
</evidence>
<keyword evidence="6 8" id="KW-1133">Transmembrane helix</keyword>
<dbReference type="AlphaFoldDB" id="A0A1Y3PGX5"/>
<gene>
    <name evidence="9" type="ORF">BAA01_04700</name>
</gene>
<proteinExistence type="inferred from homology"/>
<evidence type="ECO:0000256" key="2">
    <source>
        <dbReference type="ARBA" id="ARBA00010068"/>
    </source>
</evidence>